<gene>
    <name evidence="3" type="ORF">C0601_12365</name>
</gene>
<feature type="domain" description="YutG/PgpA" evidence="2">
    <location>
        <begin position="8"/>
        <end position="151"/>
    </location>
</feature>
<sequence length="161" mass="18119">MRILSYILSSVFGVGYFPFAPGTAGSAVATLFVYYLYYFNLNTSDGYYNLLIIVLFVIGWLSGSFIEKNERKRDPGFIVIDEFTGILVTFWGLNLAGPYFFYYLIGGFVLFRIFDIAKPYPISGLENVRGGIGIMADDFVAGIFANCILKFAGYIWKIYNA</sequence>
<keyword evidence="1" id="KW-1133">Transmembrane helix</keyword>
<protein>
    <submittedName>
        <fullName evidence="3">Phosphatidylglycerophosphatase A</fullName>
    </submittedName>
</protein>
<dbReference type="PANTHER" id="PTHR36305">
    <property type="entry name" value="PHOSPHATIDYLGLYCEROPHOSPHATASE A"/>
    <property type="match status" value="1"/>
</dbReference>
<dbReference type="Pfam" id="PF04608">
    <property type="entry name" value="PgpA"/>
    <property type="match status" value="1"/>
</dbReference>
<dbReference type="CDD" id="cd06971">
    <property type="entry name" value="PgpA"/>
    <property type="match status" value="1"/>
</dbReference>
<dbReference type="InterPro" id="IPR007686">
    <property type="entry name" value="YutG/PgpA"/>
</dbReference>
<dbReference type="SUPFAM" id="SSF101307">
    <property type="entry name" value="YutG-like"/>
    <property type="match status" value="1"/>
</dbReference>
<comment type="caution">
    <text evidence="3">The sequence shown here is derived from an EMBL/GenBank/DDBJ whole genome shotgun (WGS) entry which is preliminary data.</text>
</comment>
<evidence type="ECO:0000259" key="2">
    <source>
        <dbReference type="Pfam" id="PF04608"/>
    </source>
</evidence>
<evidence type="ECO:0000313" key="3">
    <source>
        <dbReference type="EMBL" id="PLX15763.1"/>
    </source>
</evidence>
<dbReference type="InterPro" id="IPR036681">
    <property type="entry name" value="PgpA-like_sf"/>
</dbReference>
<feature type="transmembrane region" description="Helical" evidence="1">
    <location>
        <begin position="138"/>
        <end position="156"/>
    </location>
</feature>
<feature type="transmembrane region" description="Helical" evidence="1">
    <location>
        <begin position="12"/>
        <end position="35"/>
    </location>
</feature>
<evidence type="ECO:0000256" key="1">
    <source>
        <dbReference type="SAM" id="Phobius"/>
    </source>
</evidence>
<dbReference type="PIRSF" id="PIRSF006162">
    <property type="entry name" value="PgpA"/>
    <property type="match status" value="1"/>
</dbReference>
<organism evidence="3 4">
    <name type="scientific">Muiribacterium halophilum</name>
    <dbReference type="NCBI Taxonomy" id="2053465"/>
    <lineage>
        <taxon>Bacteria</taxon>
        <taxon>Candidatus Muiribacteriota</taxon>
        <taxon>Candidatus Muiribacteriia</taxon>
        <taxon>Candidatus Muiribacteriales</taxon>
        <taxon>Candidatus Muiribacteriaceae</taxon>
        <taxon>Candidatus Muiribacterium</taxon>
    </lineage>
</organism>
<keyword evidence="1" id="KW-0812">Transmembrane</keyword>
<dbReference type="EMBL" id="PKTG01000130">
    <property type="protein sequence ID" value="PLX15763.1"/>
    <property type="molecule type" value="Genomic_DNA"/>
</dbReference>
<dbReference type="GO" id="GO:0006629">
    <property type="term" value="P:lipid metabolic process"/>
    <property type="evidence" value="ECO:0007669"/>
    <property type="project" value="InterPro"/>
</dbReference>
<reference evidence="3 4" key="1">
    <citation type="submission" date="2017-11" db="EMBL/GenBank/DDBJ databases">
        <title>Genome-resolved metagenomics identifies genetic mobility, metabolic interactions, and unexpected diversity in perchlorate-reducing communities.</title>
        <authorList>
            <person name="Barnum T.P."/>
            <person name="Figueroa I.A."/>
            <person name="Carlstrom C.I."/>
            <person name="Lucas L.N."/>
            <person name="Engelbrektson A.L."/>
            <person name="Coates J.D."/>
        </authorList>
    </citation>
    <scope>NUCLEOTIDE SEQUENCE [LARGE SCALE GENOMIC DNA]</scope>
    <source>
        <strain evidence="3">BM706</strain>
    </source>
</reference>
<feature type="transmembrane region" description="Helical" evidence="1">
    <location>
        <begin position="47"/>
        <end position="66"/>
    </location>
</feature>
<dbReference type="AlphaFoldDB" id="A0A2N5ZAQ7"/>
<dbReference type="PANTHER" id="PTHR36305:SF1">
    <property type="entry name" value="PHOSPHATIDYLGLYCEROPHOSPHATASE A"/>
    <property type="match status" value="1"/>
</dbReference>
<dbReference type="InterPro" id="IPR026037">
    <property type="entry name" value="PgpA"/>
</dbReference>
<keyword evidence="1" id="KW-0472">Membrane</keyword>
<dbReference type="Proteomes" id="UP000234857">
    <property type="component" value="Unassembled WGS sequence"/>
</dbReference>
<accession>A0A2N5ZAQ7</accession>
<dbReference type="GO" id="GO:0008962">
    <property type="term" value="F:phosphatidylglycerophosphatase activity"/>
    <property type="evidence" value="ECO:0007669"/>
    <property type="project" value="InterPro"/>
</dbReference>
<evidence type="ECO:0000313" key="4">
    <source>
        <dbReference type="Proteomes" id="UP000234857"/>
    </source>
</evidence>
<name>A0A2N5ZAQ7_MUIH1</name>
<proteinExistence type="predicted"/>